<evidence type="ECO:0000256" key="9">
    <source>
        <dbReference type="PROSITE-ProRule" id="PRU01363"/>
    </source>
</evidence>
<dbReference type="InterPro" id="IPR016039">
    <property type="entry name" value="Thiolase-like"/>
</dbReference>
<dbReference type="SUPFAM" id="SSF47336">
    <property type="entry name" value="ACP-like"/>
    <property type="match status" value="1"/>
</dbReference>
<feature type="active site" description="Proton donor; for dehydratase activity" evidence="9">
    <location>
        <position position="1151"/>
    </location>
</feature>
<keyword evidence="6" id="KW-0560">Oxidoreductase</keyword>
<dbReference type="Gene3D" id="3.40.50.720">
    <property type="entry name" value="NAD(P)-binding Rossmann-like Domain"/>
    <property type="match status" value="3"/>
</dbReference>
<evidence type="ECO:0000256" key="1">
    <source>
        <dbReference type="ARBA" id="ARBA00022450"/>
    </source>
</evidence>
<dbReference type="InterPro" id="IPR013149">
    <property type="entry name" value="ADH-like_C"/>
</dbReference>
<dbReference type="GO" id="GO:0006633">
    <property type="term" value="P:fatty acid biosynthetic process"/>
    <property type="evidence" value="ECO:0007669"/>
    <property type="project" value="InterPro"/>
</dbReference>
<feature type="domain" description="Ketosynthase family 3 (KS3)" evidence="11">
    <location>
        <begin position="1"/>
        <end position="426"/>
    </location>
</feature>
<evidence type="ECO:0000313" key="14">
    <source>
        <dbReference type="Proteomes" id="UP000029964"/>
    </source>
</evidence>
<dbReference type="InterPro" id="IPR011032">
    <property type="entry name" value="GroES-like_sf"/>
</dbReference>
<dbReference type="PROSITE" id="PS50075">
    <property type="entry name" value="CARRIER"/>
    <property type="match status" value="1"/>
</dbReference>
<keyword evidence="2" id="KW-0597">Phosphoprotein</keyword>
<dbReference type="Gene3D" id="3.40.47.10">
    <property type="match status" value="1"/>
</dbReference>
<dbReference type="Pfam" id="PF02801">
    <property type="entry name" value="Ketoacyl-synt_C"/>
    <property type="match status" value="1"/>
</dbReference>
<dbReference type="Gene3D" id="3.90.180.10">
    <property type="entry name" value="Medium-chain alcohol dehydrogenases, catalytic domain"/>
    <property type="match status" value="1"/>
</dbReference>
<name>A0A086T3F5_HAPC1</name>
<dbReference type="SMART" id="SM00825">
    <property type="entry name" value="PKS_KS"/>
    <property type="match status" value="1"/>
</dbReference>
<proteinExistence type="predicted"/>
<keyword evidence="8" id="KW-0012">Acyltransferase</keyword>
<dbReference type="InterPro" id="IPR032821">
    <property type="entry name" value="PKS_assoc"/>
</dbReference>
<accession>A0A086T3F5</accession>
<keyword evidence="5" id="KW-0521">NADP</keyword>
<feature type="domain" description="Carrier" evidence="10">
    <location>
        <begin position="2274"/>
        <end position="2355"/>
    </location>
</feature>
<dbReference type="SUPFAM" id="SSF55048">
    <property type="entry name" value="Probable ACP-binding domain of malonyl-CoA ACP transacylase"/>
    <property type="match status" value="1"/>
</dbReference>
<dbReference type="GO" id="GO:0008168">
    <property type="term" value="F:methyltransferase activity"/>
    <property type="evidence" value="ECO:0007669"/>
    <property type="project" value="UniProtKB-KW"/>
</dbReference>
<dbReference type="Gene3D" id="3.40.366.10">
    <property type="entry name" value="Malonyl-Coenzyme A Acyl Carrier Protein, domain 2"/>
    <property type="match status" value="1"/>
</dbReference>
<dbReference type="InterPro" id="IPR020841">
    <property type="entry name" value="PKS_Beta-ketoAc_synthase_dom"/>
</dbReference>
<evidence type="ECO:0000256" key="5">
    <source>
        <dbReference type="ARBA" id="ARBA00022857"/>
    </source>
</evidence>
<dbReference type="InterPro" id="IPR049551">
    <property type="entry name" value="PKS_DH_C"/>
</dbReference>
<dbReference type="OrthoDB" id="329835at2759"/>
<evidence type="ECO:0000256" key="7">
    <source>
        <dbReference type="ARBA" id="ARBA00023268"/>
    </source>
</evidence>
<dbReference type="STRING" id="857340.A0A086T3F5"/>
<keyword evidence="14" id="KW-1185">Reference proteome</keyword>
<dbReference type="SUPFAM" id="SSF51735">
    <property type="entry name" value="NAD(P)-binding Rossmann-fold domains"/>
    <property type="match status" value="2"/>
</dbReference>
<dbReference type="Pfam" id="PF16197">
    <property type="entry name" value="KAsynt_C_assoc"/>
    <property type="match status" value="1"/>
</dbReference>
<dbReference type="GO" id="GO:0030639">
    <property type="term" value="P:polyketide biosynthetic process"/>
    <property type="evidence" value="ECO:0007669"/>
    <property type="project" value="UniProtKB-ARBA"/>
</dbReference>
<evidence type="ECO:0000256" key="8">
    <source>
        <dbReference type="ARBA" id="ARBA00023315"/>
    </source>
</evidence>
<dbReference type="EMBL" id="JPKY01000059">
    <property type="protein sequence ID" value="KFH43887.1"/>
    <property type="molecule type" value="Genomic_DNA"/>
</dbReference>
<dbReference type="SMART" id="SM00823">
    <property type="entry name" value="PKS_PP"/>
    <property type="match status" value="1"/>
</dbReference>
<dbReference type="PANTHER" id="PTHR43775">
    <property type="entry name" value="FATTY ACID SYNTHASE"/>
    <property type="match status" value="1"/>
</dbReference>
<gene>
    <name evidence="13" type="ORF">ACRE_053140</name>
</gene>
<evidence type="ECO:0000256" key="3">
    <source>
        <dbReference type="ARBA" id="ARBA00022603"/>
    </source>
</evidence>
<dbReference type="InterPro" id="IPR018201">
    <property type="entry name" value="Ketoacyl_synth_AS"/>
</dbReference>
<feature type="active site" description="Proton acceptor; for dehydratase activity" evidence="9">
    <location>
        <position position="961"/>
    </location>
</feature>
<dbReference type="SMART" id="SM00822">
    <property type="entry name" value="PKS_KR"/>
    <property type="match status" value="1"/>
</dbReference>
<dbReference type="PROSITE" id="PS52019">
    <property type="entry name" value="PKS_MFAS_DH"/>
    <property type="match status" value="1"/>
</dbReference>
<evidence type="ECO:0000256" key="2">
    <source>
        <dbReference type="ARBA" id="ARBA00022553"/>
    </source>
</evidence>
<dbReference type="InterPro" id="IPR036291">
    <property type="entry name" value="NAD(P)-bd_dom_sf"/>
</dbReference>
<dbReference type="Pfam" id="PF00107">
    <property type="entry name" value="ADH_zinc_N"/>
    <property type="match status" value="1"/>
</dbReference>
<dbReference type="GO" id="GO:0031177">
    <property type="term" value="F:phosphopantetheine binding"/>
    <property type="evidence" value="ECO:0007669"/>
    <property type="project" value="InterPro"/>
</dbReference>
<dbReference type="Pfam" id="PF00698">
    <property type="entry name" value="Acyl_transf_1"/>
    <property type="match status" value="1"/>
</dbReference>
<feature type="domain" description="PKS/mFAS DH" evidence="12">
    <location>
        <begin position="929"/>
        <end position="1234"/>
    </location>
</feature>
<dbReference type="SUPFAM" id="SSF50129">
    <property type="entry name" value="GroES-like"/>
    <property type="match status" value="1"/>
</dbReference>
<evidence type="ECO:0000256" key="6">
    <source>
        <dbReference type="ARBA" id="ARBA00023002"/>
    </source>
</evidence>
<organism evidence="13 14">
    <name type="scientific">Hapsidospora chrysogenum (strain ATCC 11550 / CBS 779.69 / DSM 880 / IAM 14645 / JCM 23072 / IMI 49137)</name>
    <name type="common">Acremonium chrysogenum</name>
    <dbReference type="NCBI Taxonomy" id="857340"/>
    <lineage>
        <taxon>Eukaryota</taxon>
        <taxon>Fungi</taxon>
        <taxon>Dikarya</taxon>
        <taxon>Ascomycota</taxon>
        <taxon>Pezizomycotina</taxon>
        <taxon>Sordariomycetes</taxon>
        <taxon>Hypocreomycetidae</taxon>
        <taxon>Hypocreales</taxon>
        <taxon>Bionectriaceae</taxon>
        <taxon>Hapsidospora</taxon>
    </lineage>
</organism>
<sequence length="2363" mass="255327">MDDIAVIGIGLRFPGDATSPEELWEVLRTGQSQWSEFPKDRLNIDGYYHPGGDRQGSISFRGAHFLKDNVAAFDAKFFSVAAEDAKAIDPQQRMLLEASYEALENAGIRKEDVDGSDTAVYVGSFVKDYEQICLRDPDWQPQYAATGNGIAIMANRISYSFNFHGPSVTLDTGCSASLVSVHLAAQSLRNGESSLAIAAGAGMILTPNTIMPMTALNFLSPDGKCFTFDARANGYGRGEGIGVVVLKRLSDALRDNDTIRAVIRGTSVNQDGRTTGITLPSKEAQIANIRSVYKSSGLSFDQTAYVECHGTGTQAGDWREVSAIAETLGASRDFDHPIVVGSLKPNIGHLEGAAGVAGLIKGVLMLERGKIPPNINFDTPNPDIHFKEWKVKVPTSLMDWPMSGTRRVSVNCFGFGGTNAHVIMDEAPAYLVDHGLSGNHMSLATAALTNGTARSSEEFCGPGPQLFCFSASEKSGVQRVIGSQIAYVESASSATPDFLSNYAYTLGCRRSLLEWKSTIVASSAEELAAQMRAANPNDAVRSPSQKHLRICFVFCGQGSQWARMGQDLMSFRVFRESLEAATHYIQTTLQGSVNLMDEIFKSESESRISVPEISQPATTALQVALVELLASLSIKPTYVIGHSSGEIAAAFAAAAISRETAWKIAYHRGLSARIISVKEPELKGGMIAVGMSEQECQEYLASICQPVQIACVNSPRSVTISGRAEAIALVAQDLREKEVFHRVLPVNVAYHSDHMKLAADEYESALGHIAANMTAEITMFSTLSGRAVNGDELDGPYWVQNMVSQVQYPAAVRQMMTLPADKRPNVIVELSPRSTLKSPTLDTLADMGIRSVPEYLSALDRKSSGPESLLQAIGGLWARGHHVDMEKASRAGNLKCLANLPPYPWNHSKSYWHESHLGRATRFREHPRQDLIGAPTADSIPFEPRWRGFLRISENPWIQDHRVQKTIVYPAAGIVSMVLEGAKQMAKGQASLAGYEIVDMRVEKAMIVPSTAHGLEMALNIKRDMSHLNDTRLGGSHEFSIYSKHLDAAWERNATGFLRFRQKDGDWDASFCHIEDKTSQLQQSCAESMAPRQLYELLDTVGINYGPLFQNIVDLRKGGDSCIAKVRVPDTKSKMPAKFEYPHLIHPATLDSMFQTLFAIEPVPMVPTFIESLFVSSDIEQTTGSSSVFCGSSTAQRTGLSGARADISMKLDNTESYVVINGLHLATIAGSAEDNSDFLPNHRNLCTEMVWKEDVSFTSPGSESTAIEHLKLMAHKFPDLEILQVGGGLHVTECILQELAPEGSPFPKFARYTIADTADGSGSSAMRLLEGTSSGPYLKLVKVDGSEPLADYHCIFLFAGAGIDPDNLTSHLKPGGWVLAEDDSNSVIAGPSRAKLDYEDIMKSPGTMKFNRHTVSPAPDNRAELVLLCHPNGTQHACGFRDALLARVPGQDTCSIAVMTIDEISQDVAKVSGKVVISILDVDCPDVREPFVYSWAQSEFEAFRALHKAAGGIIWMTRGATMESSNPEAAPVTALARTLMSEDTQRVFVTFDLSQETEGLTSEVASMVMDVFKMTFLEQTAGPLEVEFAERGRRVHIPRLTTIDSLNQLIENDAPNGGILQVPFVDEYLSLSSHGLKLELSKAGISADAFRFVTFERPKLQANEVEVEYTHAILTFRDLEAVRGLADGSAVGMDVVGRVTRLGANVPMDKVKLETNVIALTPDGSLRNITNVDARLVVPARRGFVPSFFVSAYYGLVHMGRIHSGSKVLIHAGASSFGTAAITVCSIAGADVYTTILGSNSRGQRGMLHGAGLPVDRILDANSRNFAAAVKQATAGKGVDVVYNPTQQHTTLSVDCVRPGGTIVQFQDRSSTPQSVKMTPIRGTYVNFDLTQMLKDDPDFVAELLEHTLSFLGDAPLEPDPHAALVSEIEIGDLGSVFRCIEERPYIGHLAVLGGLGAMLPVPVLATESTKPLPAAIEPTGTYVLAGGLGGLGRSIAELLVTNGARNLAFVSRSGASSHQAREFVKGLFQRGVNVRAYAVDICNEAALTYLVDTKLRADLPPVKGVFQCAAVIKDAVFDNMSYDDWCTAFRPKAEGSRSLVRAMELTGNDPFFVFLASSAGVIGNRGQANYAAGNCFEDALARSLRARGKHAVSIDLGPVLGAGMLAEDEEILDMLRASGFYGIRHQDFLKVIKHAITMETLPGVATPAQVTLGVGTGGLMRQNQPADPYWSRTALYGYLNRVDMPPPADTTEDGSDGVTVARNIKAMLASSSTDAAEAADAVCDGLMHMLAKSMNMLFEEMDAGRPPSAYGVDSLVAVGVRSWVFGQCGVQVSVFEVLSDRTVGELAAMIAERGLSGRKGGE</sequence>
<dbReference type="Pfam" id="PF08659">
    <property type="entry name" value="KR"/>
    <property type="match status" value="1"/>
</dbReference>
<protein>
    <submittedName>
        <fullName evidence="13">Nonribosomal peptide synthetase-like protein</fullName>
    </submittedName>
</protein>
<dbReference type="InterPro" id="IPR009081">
    <property type="entry name" value="PP-bd_ACP"/>
</dbReference>
<dbReference type="GO" id="GO:0016491">
    <property type="term" value="F:oxidoreductase activity"/>
    <property type="evidence" value="ECO:0007669"/>
    <property type="project" value="UniProtKB-KW"/>
</dbReference>
<dbReference type="InterPro" id="IPR020807">
    <property type="entry name" value="PKS_DH"/>
</dbReference>
<evidence type="ECO:0000259" key="10">
    <source>
        <dbReference type="PROSITE" id="PS50075"/>
    </source>
</evidence>
<dbReference type="SMART" id="SM00827">
    <property type="entry name" value="PKS_AT"/>
    <property type="match status" value="1"/>
</dbReference>
<dbReference type="InterPro" id="IPR042104">
    <property type="entry name" value="PKS_dehydratase_sf"/>
</dbReference>
<dbReference type="InterPro" id="IPR014031">
    <property type="entry name" value="Ketoacyl_synth_C"/>
</dbReference>
<dbReference type="Pfam" id="PF00109">
    <property type="entry name" value="ketoacyl-synt"/>
    <property type="match status" value="1"/>
</dbReference>
<dbReference type="InterPro" id="IPR036736">
    <property type="entry name" value="ACP-like_sf"/>
</dbReference>
<dbReference type="GO" id="GO:0004312">
    <property type="term" value="F:fatty acid synthase activity"/>
    <property type="evidence" value="ECO:0007669"/>
    <property type="project" value="TreeGrafter"/>
</dbReference>
<dbReference type="SMART" id="SM00829">
    <property type="entry name" value="PKS_ER"/>
    <property type="match status" value="1"/>
</dbReference>
<dbReference type="GO" id="GO:0004315">
    <property type="term" value="F:3-oxoacyl-[acyl-carrier-protein] synthase activity"/>
    <property type="evidence" value="ECO:0007669"/>
    <property type="project" value="InterPro"/>
</dbReference>
<dbReference type="SUPFAM" id="SSF53901">
    <property type="entry name" value="Thiolase-like"/>
    <property type="match status" value="1"/>
</dbReference>
<evidence type="ECO:0000313" key="13">
    <source>
        <dbReference type="EMBL" id="KFH43887.1"/>
    </source>
</evidence>
<dbReference type="InterPro" id="IPR016036">
    <property type="entry name" value="Malonyl_transacylase_ACP-bd"/>
</dbReference>
<dbReference type="InterPro" id="IPR001227">
    <property type="entry name" value="Ac_transferase_dom_sf"/>
</dbReference>
<dbReference type="Pfam" id="PF21089">
    <property type="entry name" value="PKS_DH_N"/>
    <property type="match status" value="1"/>
</dbReference>
<evidence type="ECO:0000259" key="11">
    <source>
        <dbReference type="PROSITE" id="PS52004"/>
    </source>
</evidence>
<comment type="caution">
    <text evidence="13">The sequence shown here is derived from an EMBL/GenBank/DDBJ whole genome shotgun (WGS) entry which is preliminary data.</text>
</comment>
<dbReference type="InterPro" id="IPR020843">
    <property type="entry name" value="ER"/>
</dbReference>
<feature type="region of interest" description="C-terminal hotdog fold" evidence="9">
    <location>
        <begin position="1086"/>
        <end position="1234"/>
    </location>
</feature>
<dbReference type="CDD" id="cd05195">
    <property type="entry name" value="enoyl_red"/>
    <property type="match status" value="1"/>
</dbReference>
<dbReference type="InterPro" id="IPR057326">
    <property type="entry name" value="KR_dom"/>
</dbReference>
<evidence type="ECO:0000256" key="4">
    <source>
        <dbReference type="ARBA" id="ARBA00022679"/>
    </source>
</evidence>
<dbReference type="CDD" id="cd00833">
    <property type="entry name" value="PKS"/>
    <property type="match status" value="1"/>
</dbReference>
<dbReference type="PROSITE" id="PS00606">
    <property type="entry name" value="KS3_1"/>
    <property type="match status" value="1"/>
</dbReference>
<dbReference type="InterPro" id="IPR016035">
    <property type="entry name" value="Acyl_Trfase/lysoPLipase"/>
</dbReference>
<dbReference type="SUPFAM" id="SSF52151">
    <property type="entry name" value="FabD/lysophospholipase-like"/>
    <property type="match status" value="1"/>
</dbReference>
<dbReference type="InterPro" id="IPR056501">
    <property type="entry name" value="NAD-bd_HRPKS_sdrA"/>
</dbReference>
<dbReference type="Pfam" id="PF14765">
    <property type="entry name" value="PS-DH"/>
    <property type="match status" value="1"/>
</dbReference>
<keyword evidence="3" id="KW-0489">Methyltransferase</keyword>
<dbReference type="PANTHER" id="PTHR43775:SF29">
    <property type="entry name" value="ASPERFURANONE POLYKETIDE SYNTHASE AFOG-RELATED"/>
    <property type="match status" value="1"/>
</dbReference>
<dbReference type="InterPro" id="IPR020806">
    <property type="entry name" value="PKS_PP-bd"/>
</dbReference>
<dbReference type="InterPro" id="IPR014043">
    <property type="entry name" value="Acyl_transferase_dom"/>
</dbReference>
<reference evidence="14" key="1">
    <citation type="journal article" date="2014" name="Genome Announc.">
        <title>Genome sequence and annotation of Acremonium chrysogenum, producer of the beta-lactam antibiotic cephalosporin C.</title>
        <authorList>
            <person name="Terfehr D."/>
            <person name="Dahlmann T.A."/>
            <person name="Specht T."/>
            <person name="Zadra I."/>
            <person name="Kuernsteiner H."/>
            <person name="Kueck U."/>
        </authorList>
    </citation>
    <scope>NUCLEOTIDE SEQUENCE [LARGE SCALE GENOMIC DNA]</scope>
    <source>
        <strain evidence="14">ATCC 11550 / CBS 779.69 / DSM 880 / IAM 14645 / JCM 23072 / IMI 49137</strain>
    </source>
</reference>
<dbReference type="Proteomes" id="UP000029964">
    <property type="component" value="Unassembled WGS sequence"/>
</dbReference>
<dbReference type="Gene3D" id="3.10.129.110">
    <property type="entry name" value="Polyketide synthase dehydratase"/>
    <property type="match status" value="1"/>
</dbReference>
<feature type="region of interest" description="N-terminal hotdog fold" evidence="9">
    <location>
        <begin position="929"/>
        <end position="1065"/>
    </location>
</feature>
<keyword evidence="1" id="KW-0596">Phosphopantetheine</keyword>
<dbReference type="FunFam" id="3.40.47.10:FF:000019">
    <property type="entry name" value="Polyketide synthase type I"/>
    <property type="match status" value="1"/>
</dbReference>
<dbReference type="Gene3D" id="3.30.70.3290">
    <property type="match status" value="1"/>
</dbReference>
<dbReference type="InterPro" id="IPR006162">
    <property type="entry name" value="Ppantetheine_attach_site"/>
</dbReference>
<dbReference type="InterPro" id="IPR050091">
    <property type="entry name" value="PKS_NRPS_Biosynth_Enz"/>
</dbReference>
<evidence type="ECO:0000259" key="12">
    <source>
        <dbReference type="PROSITE" id="PS52019"/>
    </source>
</evidence>
<dbReference type="GO" id="GO:0032259">
    <property type="term" value="P:methylation"/>
    <property type="evidence" value="ECO:0007669"/>
    <property type="project" value="UniProtKB-KW"/>
</dbReference>
<dbReference type="InterPro" id="IPR013968">
    <property type="entry name" value="PKS_KR"/>
</dbReference>
<dbReference type="PROSITE" id="PS52004">
    <property type="entry name" value="KS3_2"/>
    <property type="match status" value="1"/>
</dbReference>
<dbReference type="HOGENOM" id="CLU_000022_31_0_1"/>
<dbReference type="SMART" id="SM00826">
    <property type="entry name" value="PKS_DH"/>
    <property type="match status" value="1"/>
</dbReference>
<dbReference type="InterPro" id="IPR014030">
    <property type="entry name" value="Ketoacyl_synth_N"/>
</dbReference>
<dbReference type="InterPro" id="IPR049552">
    <property type="entry name" value="PKS_DH_N"/>
</dbReference>
<dbReference type="Gene3D" id="1.10.1200.10">
    <property type="entry name" value="ACP-like"/>
    <property type="match status" value="1"/>
</dbReference>
<dbReference type="Pfam" id="PF23114">
    <property type="entry name" value="NAD-bd_HRPKS_sdrA"/>
    <property type="match status" value="1"/>
</dbReference>
<dbReference type="InterPro" id="IPR049900">
    <property type="entry name" value="PKS_mFAS_DH"/>
</dbReference>
<keyword evidence="4" id="KW-0808">Transferase</keyword>
<keyword evidence="7" id="KW-0511">Multifunctional enzyme</keyword>
<dbReference type="PROSITE" id="PS00012">
    <property type="entry name" value="PHOSPHOPANTETHEINE"/>
    <property type="match status" value="1"/>
</dbReference>